<dbReference type="RefSeq" id="WP_158332285.1">
    <property type="nucleotide sequence ID" value="NZ_JAFBCV010000009.1"/>
</dbReference>
<dbReference type="EMBL" id="JAFBCV010000009">
    <property type="protein sequence ID" value="MBM7839656.1"/>
    <property type="molecule type" value="Genomic_DNA"/>
</dbReference>
<reference evidence="3" key="1">
    <citation type="submission" date="2021-01" db="EMBL/GenBank/DDBJ databases">
        <title>Genomic Encyclopedia of Type Strains, Phase IV (KMG-IV): sequencing the most valuable type-strain genomes for metagenomic binning, comparative biology and taxonomic classification.</title>
        <authorList>
            <person name="Goeker M."/>
        </authorList>
    </citation>
    <scope>NUCLEOTIDE SEQUENCE</scope>
    <source>
        <strain evidence="3">DSM 21943</strain>
    </source>
</reference>
<name>A0ABS2SWU6_9BACI</name>
<keyword evidence="1" id="KW-0812">Transmembrane</keyword>
<keyword evidence="4" id="KW-1185">Reference proteome</keyword>
<keyword evidence="1" id="KW-1133">Transmembrane helix</keyword>
<organism evidence="3 4">
    <name type="scientific">Shouchella xiaoxiensis</name>
    <dbReference type="NCBI Taxonomy" id="766895"/>
    <lineage>
        <taxon>Bacteria</taxon>
        <taxon>Bacillati</taxon>
        <taxon>Bacillota</taxon>
        <taxon>Bacilli</taxon>
        <taxon>Bacillales</taxon>
        <taxon>Bacillaceae</taxon>
        <taxon>Shouchella</taxon>
    </lineage>
</organism>
<sequence length="53" mass="6053">MSTRRKKRSKWGTGISIGIALGFSFGFITGAYFFYMMCGLVLGIIVDWNRNRK</sequence>
<dbReference type="Proteomes" id="UP001179280">
    <property type="component" value="Unassembled WGS sequence"/>
</dbReference>
<evidence type="ECO:0000259" key="2">
    <source>
        <dbReference type="Pfam" id="PF26273"/>
    </source>
</evidence>
<evidence type="ECO:0000313" key="3">
    <source>
        <dbReference type="EMBL" id="MBM7839656.1"/>
    </source>
</evidence>
<accession>A0ABS2SWU6</accession>
<dbReference type="InterPro" id="IPR058598">
    <property type="entry name" value="Gly_zipper-like_dom"/>
</dbReference>
<evidence type="ECO:0000313" key="4">
    <source>
        <dbReference type="Proteomes" id="UP001179280"/>
    </source>
</evidence>
<feature type="domain" description="Glycine zipper-like" evidence="2">
    <location>
        <begin position="6"/>
        <end position="52"/>
    </location>
</feature>
<evidence type="ECO:0000256" key="1">
    <source>
        <dbReference type="SAM" id="Phobius"/>
    </source>
</evidence>
<proteinExistence type="predicted"/>
<feature type="transmembrane region" description="Helical" evidence="1">
    <location>
        <begin position="21"/>
        <end position="46"/>
    </location>
</feature>
<gene>
    <name evidence="3" type="ORF">JOC54_002936</name>
</gene>
<dbReference type="Pfam" id="PF26273">
    <property type="entry name" value="Gly_zipper"/>
    <property type="match status" value="1"/>
</dbReference>
<protein>
    <recommendedName>
        <fullName evidence="2">Glycine zipper-like domain-containing protein</fullName>
    </recommendedName>
</protein>
<keyword evidence="1" id="KW-0472">Membrane</keyword>
<comment type="caution">
    <text evidence="3">The sequence shown here is derived from an EMBL/GenBank/DDBJ whole genome shotgun (WGS) entry which is preliminary data.</text>
</comment>